<dbReference type="GO" id="GO:0004175">
    <property type="term" value="F:endopeptidase activity"/>
    <property type="evidence" value="ECO:0007669"/>
    <property type="project" value="TreeGrafter"/>
</dbReference>
<gene>
    <name evidence="3" type="ORF">SAMN02745180_02227</name>
</gene>
<dbReference type="STRING" id="1123281.SAMN02745180_02227"/>
<dbReference type="GO" id="GO:0006508">
    <property type="term" value="P:proteolysis"/>
    <property type="evidence" value="ECO:0007669"/>
    <property type="project" value="InterPro"/>
</dbReference>
<dbReference type="Proteomes" id="UP000184389">
    <property type="component" value="Unassembled WGS sequence"/>
</dbReference>
<dbReference type="PANTHER" id="PTHR32060:SF30">
    <property type="entry name" value="CARBOXY-TERMINAL PROCESSING PROTEASE CTPA"/>
    <property type="match status" value="1"/>
</dbReference>
<dbReference type="GO" id="GO:0008236">
    <property type="term" value="F:serine-type peptidase activity"/>
    <property type="evidence" value="ECO:0007669"/>
    <property type="project" value="InterPro"/>
</dbReference>
<dbReference type="InterPro" id="IPR029045">
    <property type="entry name" value="ClpP/crotonase-like_dom_sf"/>
</dbReference>
<keyword evidence="1" id="KW-0472">Membrane</keyword>
<dbReference type="InterPro" id="IPR005151">
    <property type="entry name" value="Tail-specific_protease"/>
</dbReference>
<evidence type="ECO:0000313" key="4">
    <source>
        <dbReference type="Proteomes" id="UP000184389"/>
    </source>
</evidence>
<organism evidence="3 4">
    <name type="scientific">Sporanaerobacter acetigenes DSM 13106</name>
    <dbReference type="NCBI Taxonomy" id="1123281"/>
    <lineage>
        <taxon>Bacteria</taxon>
        <taxon>Bacillati</taxon>
        <taxon>Bacillota</taxon>
        <taxon>Tissierellia</taxon>
        <taxon>Tissierellales</taxon>
        <taxon>Sporanaerobacteraceae</taxon>
        <taxon>Sporanaerobacter</taxon>
    </lineage>
</organism>
<evidence type="ECO:0000259" key="2">
    <source>
        <dbReference type="Pfam" id="PF03572"/>
    </source>
</evidence>
<sequence length="425" mass="49765">MLNNKKILIWAVAIVLLGIAVYVLVSSNMGELKDLTEEEKIEDFRYMYDIMKDNYPHFHSIEKMYGYDWLAHKEEFEKEIRETKDNMEFFYSIGSILANKLHDPHTVVIDPFEYRSYLDVINEYEEANEQYGYFFKNTKKKYEGWNKLFIQTYPEYYDEKQIQLKDNSYTQILEQSKIAYLKIDSFSLDPSNNNKEYKKEKNKIIGFLKNVKDYPYLIIDISGNRGGFSLYWLETIIAPLLNQELNEVKYENICIVRGGDYSMKYFEKAHPDIRENKIEKLKCYSSMPKEVKENFQYYRIDKVDNSVLPSRNPIGFSGKIFLIIDENVFSAADEFAMFCKQSGFATLVGCSTKGSGGDTPMFITLSNSGLMIRFETEMLLNEDGTSHFETGTVPDIEIEKDDVGDYNIKVMKEIINMIHSEETEK</sequence>
<feature type="transmembrane region" description="Helical" evidence="1">
    <location>
        <begin position="7"/>
        <end position="25"/>
    </location>
</feature>
<dbReference type="GO" id="GO:0030288">
    <property type="term" value="C:outer membrane-bounded periplasmic space"/>
    <property type="evidence" value="ECO:0007669"/>
    <property type="project" value="TreeGrafter"/>
</dbReference>
<dbReference type="SUPFAM" id="SSF52096">
    <property type="entry name" value="ClpP/crotonase"/>
    <property type="match status" value="1"/>
</dbReference>
<evidence type="ECO:0000313" key="3">
    <source>
        <dbReference type="EMBL" id="SHI11976.1"/>
    </source>
</evidence>
<dbReference type="GO" id="GO:0007165">
    <property type="term" value="P:signal transduction"/>
    <property type="evidence" value="ECO:0007669"/>
    <property type="project" value="TreeGrafter"/>
</dbReference>
<dbReference type="Pfam" id="PF03572">
    <property type="entry name" value="Peptidase_S41"/>
    <property type="match status" value="1"/>
</dbReference>
<keyword evidence="1" id="KW-0812">Transmembrane</keyword>
<evidence type="ECO:0000256" key="1">
    <source>
        <dbReference type="SAM" id="Phobius"/>
    </source>
</evidence>
<keyword evidence="1" id="KW-1133">Transmembrane helix</keyword>
<feature type="domain" description="Tail specific protease" evidence="2">
    <location>
        <begin position="177"/>
        <end position="398"/>
    </location>
</feature>
<protein>
    <submittedName>
        <fullName evidence="3">Peptidase family S41</fullName>
    </submittedName>
</protein>
<name>A0A1M5YJ04_9FIRM</name>
<keyword evidence="4" id="KW-1185">Reference proteome</keyword>
<dbReference type="Gene3D" id="3.30.750.44">
    <property type="match status" value="1"/>
</dbReference>
<accession>A0A1M5YJ04</accession>
<dbReference type="EMBL" id="FQXR01000012">
    <property type="protein sequence ID" value="SHI11976.1"/>
    <property type="molecule type" value="Genomic_DNA"/>
</dbReference>
<dbReference type="Gene3D" id="3.90.226.10">
    <property type="entry name" value="2-enoyl-CoA Hydratase, Chain A, domain 1"/>
    <property type="match status" value="1"/>
</dbReference>
<dbReference type="PANTHER" id="PTHR32060">
    <property type="entry name" value="TAIL-SPECIFIC PROTEASE"/>
    <property type="match status" value="1"/>
</dbReference>
<proteinExistence type="predicted"/>
<dbReference type="RefSeq" id="WP_072744874.1">
    <property type="nucleotide sequence ID" value="NZ_FQXR01000012.1"/>
</dbReference>
<reference evidence="3 4" key="1">
    <citation type="submission" date="2016-11" db="EMBL/GenBank/DDBJ databases">
        <authorList>
            <person name="Jaros S."/>
            <person name="Januszkiewicz K."/>
            <person name="Wedrychowicz H."/>
        </authorList>
    </citation>
    <scope>NUCLEOTIDE SEQUENCE [LARGE SCALE GENOMIC DNA]</scope>
    <source>
        <strain evidence="3 4">DSM 13106</strain>
    </source>
</reference>
<dbReference type="AlphaFoldDB" id="A0A1M5YJ04"/>
<dbReference type="OrthoDB" id="1653205at2"/>